<sequence length="381" mass="41282">MRCRGHENISATHENTVEFSLDSEITGRATCVVGVDARFVTSAAPVAGPIRVTIEADGRSAQVRAGANSRWRPGRNMVLRRGPDRLPNTLGTEADLGSARLPRDLITALSRPETSIEVTVQRDRPEAATLVLYRATGPEDRLAAEVAAAGTVFTRDAPASELVAGTDRIRSAAARPIDHDHLRAALAANGRALVVATSGGFTEEIGAVADQRDVRVEVLGLPAEQTVSAVSPRRVPVLSVDAGRTRGLVRVLRTATRHALVLRCSHRDFPRVRELLLRERETGIASFAMDVPWQAERPWRGPVPALPERPPGGTADVLLRVEPAEETSEVPEIPAVAFVRALLDDGVSPKTLSRALADTTDYSRREAYEFVHELVDRSPER</sequence>
<name>A0A542DRP3_AMYCI</name>
<proteinExistence type="predicted"/>
<keyword evidence="2" id="KW-1185">Reference proteome</keyword>
<dbReference type="Proteomes" id="UP000320876">
    <property type="component" value="Unassembled WGS sequence"/>
</dbReference>
<dbReference type="Gene3D" id="2.60.120.630">
    <property type="entry name" value="mth639 domain like"/>
    <property type="match status" value="1"/>
</dbReference>
<evidence type="ECO:0008006" key="3">
    <source>
        <dbReference type="Google" id="ProtNLM"/>
    </source>
</evidence>
<dbReference type="InterPro" id="IPR023131">
    <property type="entry name" value="Mth639-like_dom_sf"/>
</dbReference>
<dbReference type="InterPro" id="IPR007171">
    <property type="entry name" value="DUF371"/>
</dbReference>
<dbReference type="AlphaFoldDB" id="A0A542DRP3"/>
<organism evidence="1 2">
    <name type="scientific">Amycolatopsis cihanbeyliensis</name>
    <dbReference type="NCBI Taxonomy" id="1128664"/>
    <lineage>
        <taxon>Bacteria</taxon>
        <taxon>Bacillati</taxon>
        <taxon>Actinomycetota</taxon>
        <taxon>Actinomycetes</taxon>
        <taxon>Pseudonocardiales</taxon>
        <taxon>Pseudonocardiaceae</taxon>
        <taxon>Amycolatopsis</taxon>
    </lineage>
</organism>
<dbReference type="Pfam" id="PF04027">
    <property type="entry name" value="DUF371"/>
    <property type="match status" value="1"/>
</dbReference>
<protein>
    <recommendedName>
        <fullName evidence="3">DUF371 domain-containing protein</fullName>
    </recommendedName>
</protein>
<gene>
    <name evidence="1" type="ORF">FB471_5587</name>
</gene>
<evidence type="ECO:0000313" key="1">
    <source>
        <dbReference type="EMBL" id="TQJ05750.1"/>
    </source>
</evidence>
<accession>A0A542DRP3</accession>
<dbReference type="PANTHER" id="PTHR40696">
    <property type="entry name" value="DUF371 FAMILY PROTEIN"/>
    <property type="match status" value="1"/>
</dbReference>
<dbReference type="PANTHER" id="PTHR40696:SF1">
    <property type="entry name" value="DUF371 DOMAIN-CONTAINING PROTEIN"/>
    <property type="match status" value="1"/>
</dbReference>
<dbReference type="EMBL" id="VFML01000001">
    <property type="protein sequence ID" value="TQJ05750.1"/>
    <property type="molecule type" value="Genomic_DNA"/>
</dbReference>
<reference evidence="1 2" key="1">
    <citation type="submission" date="2019-06" db="EMBL/GenBank/DDBJ databases">
        <title>Sequencing the genomes of 1000 actinobacteria strains.</title>
        <authorList>
            <person name="Klenk H.-P."/>
        </authorList>
    </citation>
    <scope>NUCLEOTIDE SEQUENCE [LARGE SCALE GENOMIC DNA]</scope>
    <source>
        <strain evidence="1 2">DSM 45679</strain>
    </source>
</reference>
<comment type="caution">
    <text evidence="1">The sequence shown here is derived from an EMBL/GenBank/DDBJ whole genome shotgun (WGS) entry which is preliminary data.</text>
</comment>
<evidence type="ECO:0000313" key="2">
    <source>
        <dbReference type="Proteomes" id="UP000320876"/>
    </source>
</evidence>